<dbReference type="Gene3D" id="3.40.50.2000">
    <property type="entry name" value="Glycogen Phosphorylase B"/>
    <property type="match status" value="2"/>
</dbReference>
<organism evidence="4 5">
    <name type="scientific">Bacteroides xylanisolvens</name>
    <dbReference type="NCBI Taxonomy" id="371601"/>
    <lineage>
        <taxon>Bacteria</taxon>
        <taxon>Pseudomonadati</taxon>
        <taxon>Bacteroidota</taxon>
        <taxon>Bacteroidia</taxon>
        <taxon>Bacteroidales</taxon>
        <taxon>Bacteroidaceae</taxon>
        <taxon>Bacteroides</taxon>
    </lineage>
</organism>
<dbReference type="GO" id="GO:0009103">
    <property type="term" value="P:lipopolysaccharide biosynthetic process"/>
    <property type="evidence" value="ECO:0007669"/>
    <property type="project" value="TreeGrafter"/>
</dbReference>
<dbReference type="GO" id="GO:0016757">
    <property type="term" value="F:glycosyltransferase activity"/>
    <property type="evidence" value="ECO:0007669"/>
    <property type="project" value="TreeGrafter"/>
</dbReference>
<keyword evidence="1 4" id="KW-0808">Transferase</keyword>
<sequence>MERKKKILIHSLIFSPDGVSTAYLYNDIALAFKCVGYDVVVLSTTPHFNVVKEQLEKQPMKWGVGGLYKKSLFYDIPVYHIPQKKFKSTLLRLIGFVYWHIVSFFVGLFIRNVDVIVSPSPPLTIGRLNNWLGKLKGCKVVYNVQEIYPDILNKSETSLVYRCLRGMEKRVYNKSTAVTTIDQVFYDTIVDRFEDRSKLHIIPNFVDTDLYHSGVSTDALDKNLFPENDNIKLMYAGNIGLAQDWYPLVRLAEKTKDMPVEYFLIGMGIKKQWVEDQKVALGLDKLHILDYQPRQLMPAILAYSDLQYIFMTPEMEGMGFPSKVYTIMACGRPLLVCSGDKTPIVNFLKPVGCAKLVTNHDLEQKTDEIAEWLKGMTRDELREMGALGEETIKAQYTKEIVTKQYVNLIDSLLK</sequence>
<evidence type="ECO:0000259" key="3">
    <source>
        <dbReference type="Pfam" id="PF13439"/>
    </source>
</evidence>
<dbReference type="Pfam" id="PF13439">
    <property type="entry name" value="Glyco_transf_4"/>
    <property type="match status" value="1"/>
</dbReference>
<dbReference type="EMBL" id="QRNE01000006">
    <property type="protein sequence ID" value="RHK29400.1"/>
    <property type="molecule type" value="Genomic_DNA"/>
</dbReference>
<dbReference type="AlphaFoldDB" id="A0A415G0Z0"/>
<protein>
    <submittedName>
        <fullName evidence="4">Glycosyltransferase WbuB</fullName>
    </submittedName>
</protein>
<dbReference type="CDD" id="cd03794">
    <property type="entry name" value="GT4_WbuB-like"/>
    <property type="match status" value="1"/>
</dbReference>
<evidence type="ECO:0000313" key="5">
    <source>
        <dbReference type="Proteomes" id="UP000285503"/>
    </source>
</evidence>
<keyword evidence="2" id="KW-0812">Transmembrane</keyword>
<name>A0A415G0Z0_9BACE</name>
<proteinExistence type="predicted"/>
<feature type="transmembrane region" description="Helical" evidence="2">
    <location>
        <begin position="90"/>
        <end position="110"/>
    </location>
</feature>
<dbReference type="Proteomes" id="UP000285503">
    <property type="component" value="Unassembled WGS sequence"/>
</dbReference>
<reference evidence="4 5" key="1">
    <citation type="submission" date="2018-08" db="EMBL/GenBank/DDBJ databases">
        <title>A genome reference for cultivated species of the human gut microbiota.</title>
        <authorList>
            <person name="Zou Y."/>
            <person name="Xue W."/>
            <person name="Luo G."/>
        </authorList>
    </citation>
    <scope>NUCLEOTIDE SEQUENCE [LARGE SCALE GENOMIC DNA]</scope>
    <source>
        <strain evidence="4 5">AF46-11NS</strain>
    </source>
</reference>
<dbReference type="PANTHER" id="PTHR46401">
    <property type="entry name" value="GLYCOSYLTRANSFERASE WBBK-RELATED"/>
    <property type="match status" value="1"/>
</dbReference>
<evidence type="ECO:0000313" key="4">
    <source>
        <dbReference type="EMBL" id="RHK29400.1"/>
    </source>
</evidence>
<dbReference type="InterPro" id="IPR028098">
    <property type="entry name" value="Glyco_trans_4-like_N"/>
</dbReference>
<feature type="domain" description="Glycosyltransferase subfamily 4-like N-terminal" evidence="3">
    <location>
        <begin position="56"/>
        <end position="209"/>
    </location>
</feature>
<gene>
    <name evidence="4" type="ORF">DW075_02515</name>
</gene>
<dbReference type="RefSeq" id="WP_134993038.1">
    <property type="nucleotide sequence ID" value="NZ_JAHONF010000003.1"/>
</dbReference>
<keyword evidence="2" id="KW-0472">Membrane</keyword>
<evidence type="ECO:0000256" key="1">
    <source>
        <dbReference type="ARBA" id="ARBA00022679"/>
    </source>
</evidence>
<dbReference type="PANTHER" id="PTHR46401:SF2">
    <property type="entry name" value="GLYCOSYLTRANSFERASE WBBK-RELATED"/>
    <property type="match status" value="1"/>
</dbReference>
<keyword evidence="2" id="KW-1133">Transmembrane helix</keyword>
<comment type="caution">
    <text evidence="4">The sequence shown here is derived from an EMBL/GenBank/DDBJ whole genome shotgun (WGS) entry which is preliminary data.</text>
</comment>
<evidence type="ECO:0000256" key="2">
    <source>
        <dbReference type="SAM" id="Phobius"/>
    </source>
</evidence>
<accession>A0A415G0Z0</accession>
<dbReference type="SUPFAM" id="SSF53756">
    <property type="entry name" value="UDP-Glycosyltransferase/glycogen phosphorylase"/>
    <property type="match status" value="1"/>
</dbReference>